<reference evidence="3 4" key="1">
    <citation type="journal article" date="2001" name="J. Bacteriol.">
        <title>Genome sequence and comparative analysis of the solvent-producing bacterium Clostridium acetobutylicum.</title>
        <authorList>
            <person name="Nolling J."/>
            <person name="Breton G."/>
            <person name="Omelchenko M.V."/>
            <person name="Makarova K.S."/>
            <person name="Zeng Q."/>
            <person name="Gibson R."/>
            <person name="Lee H.M."/>
            <person name="Dubois J."/>
            <person name="Qiu D."/>
            <person name="Hitti J."/>
            <person name="Wolf Y.I."/>
            <person name="Tatusov R.L."/>
            <person name="Sabathe F."/>
            <person name="Doucette-Stamm L."/>
            <person name="Soucaille P."/>
            <person name="Daly M.J."/>
            <person name="Bennett G.N."/>
            <person name="Koonin E.V."/>
            <person name="Smith D.R."/>
        </authorList>
    </citation>
    <scope>NUCLEOTIDE SEQUENCE [LARGE SCALE GENOMIC DNA]</scope>
    <source>
        <strain evidence="4">ATCC 824 / DSM 792 / JCM 1419 / LMG 5710 / VKM B-1787</strain>
    </source>
</reference>
<keyword evidence="1 3" id="KW-0413">Isomerase</keyword>
<dbReference type="PANTHER" id="PTHR11934:SF0">
    <property type="entry name" value="RIBOSE-5-PHOSPHATE ISOMERASE"/>
    <property type="match status" value="1"/>
</dbReference>
<evidence type="ECO:0000256" key="2">
    <source>
        <dbReference type="NCBIfam" id="TIGR00021"/>
    </source>
</evidence>
<dbReference type="GO" id="GO:0006014">
    <property type="term" value="P:D-ribose metabolic process"/>
    <property type="evidence" value="ECO:0007669"/>
    <property type="project" value="TreeGrafter"/>
</dbReference>
<dbReference type="NCBIfam" id="TIGR00021">
    <property type="entry name" value="rpiA"/>
    <property type="match status" value="1"/>
</dbReference>
<dbReference type="PATRIC" id="fig|272562.8.peg.1636"/>
<dbReference type="InterPro" id="IPR037171">
    <property type="entry name" value="NagB/RpiA_transferase-like"/>
</dbReference>
<dbReference type="GeneID" id="44997937"/>
<sequence>MAKDNLKKISAKKALEYIKDNTVIGLGGGETIGYLCDYLKEKIKSGFNIKVVTPSIKTRNTCIENGIEVLYTSSVEHLDVAFDGCDQLDEKLNALKSCGGIHSKEKIIASMADKYILLTNESKFVKKLDSTYPIVLEILEESAGYVKRRISEIGGKATFRSSAAKDGFTITDSGNLLLDVFFDELGDAKELQKGLKGITGVVETSLFVDLVSQAIIAYEDDIKIISK</sequence>
<dbReference type="GO" id="GO:0005829">
    <property type="term" value="C:cytosol"/>
    <property type="evidence" value="ECO:0007669"/>
    <property type="project" value="TreeGrafter"/>
</dbReference>
<dbReference type="SUPFAM" id="SSF100950">
    <property type="entry name" value="NagB/RpiA/CoA transferase-like"/>
    <property type="match status" value="1"/>
</dbReference>
<dbReference type="EMBL" id="AE001437">
    <property type="protein sequence ID" value="AAK79399.1"/>
    <property type="molecule type" value="Genomic_DNA"/>
</dbReference>
<keyword evidence="4" id="KW-1185">Reference proteome</keyword>
<dbReference type="OrthoDB" id="5870696at2"/>
<dbReference type="eggNOG" id="COG0120">
    <property type="taxonomic scope" value="Bacteria"/>
</dbReference>
<dbReference type="EC" id="5.3.1.6" evidence="2"/>
<dbReference type="AlphaFoldDB" id="Q97J55"/>
<dbReference type="GO" id="GO:0009052">
    <property type="term" value="P:pentose-phosphate shunt, non-oxidative branch"/>
    <property type="evidence" value="ECO:0007669"/>
    <property type="project" value="InterPro"/>
</dbReference>
<evidence type="ECO:0000313" key="3">
    <source>
        <dbReference type="EMBL" id="AAK79399.1"/>
    </source>
</evidence>
<protein>
    <recommendedName>
        <fullName evidence="2">Ribose 5-phosphate isomerase A</fullName>
        <ecNumber evidence="2">5.3.1.6</ecNumber>
    </recommendedName>
</protein>
<dbReference type="RefSeq" id="WP_010964740.1">
    <property type="nucleotide sequence ID" value="NC_003030.1"/>
</dbReference>
<dbReference type="STRING" id="272562.CA_C1431"/>
<accession>Q97J55</accession>
<dbReference type="PIR" id="D97076">
    <property type="entry name" value="D97076"/>
</dbReference>
<dbReference type="HOGENOM" id="CLU_056590_1_1_9"/>
<organism evidence="3 4">
    <name type="scientific">Clostridium acetobutylicum (strain ATCC 824 / DSM 792 / JCM 1419 / IAM 19013 / LMG 5710 / NBRC 13948 / NRRL B-527 / VKM B-1787 / 2291 / W)</name>
    <dbReference type="NCBI Taxonomy" id="272562"/>
    <lineage>
        <taxon>Bacteria</taxon>
        <taxon>Bacillati</taxon>
        <taxon>Bacillota</taxon>
        <taxon>Clostridia</taxon>
        <taxon>Eubacteriales</taxon>
        <taxon>Clostridiaceae</taxon>
        <taxon>Clostridium</taxon>
    </lineage>
</organism>
<dbReference type="GO" id="GO:0004751">
    <property type="term" value="F:ribose-5-phosphate isomerase activity"/>
    <property type="evidence" value="ECO:0007669"/>
    <property type="project" value="UniProtKB-UniRule"/>
</dbReference>
<dbReference type="SUPFAM" id="SSF75445">
    <property type="entry name" value="D-ribose-5-phosphate isomerase (RpiA), lid domain"/>
    <property type="match status" value="1"/>
</dbReference>
<dbReference type="Gene3D" id="3.30.70.260">
    <property type="match status" value="1"/>
</dbReference>
<dbReference type="Proteomes" id="UP000000814">
    <property type="component" value="Chromosome"/>
</dbReference>
<dbReference type="Gene3D" id="3.40.50.1360">
    <property type="match status" value="1"/>
</dbReference>
<evidence type="ECO:0000313" key="4">
    <source>
        <dbReference type="Proteomes" id="UP000000814"/>
    </source>
</evidence>
<dbReference type="InterPro" id="IPR004788">
    <property type="entry name" value="Ribose5P_isomerase_type_A"/>
</dbReference>
<proteinExistence type="predicted"/>
<gene>
    <name evidence="3" type="primary">rpiA</name>
    <name evidence="3" type="ordered locus">CA_C1431</name>
</gene>
<dbReference type="CDD" id="cd01398">
    <property type="entry name" value="RPI_A"/>
    <property type="match status" value="1"/>
</dbReference>
<evidence type="ECO:0000256" key="1">
    <source>
        <dbReference type="ARBA" id="ARBA00023235"/>
    </source>
</evidence>
<name>Q97J55_CLOAB</name>
<dbReference type="PANTHER" id="PTHR11934">
    <property type="entry name" value="RIBOSE-5-PHOSPHATE ISOMERASE"/>
    <property type="match status" value="1"/>
</dbReference>
<dbReference type="KEGG" id="cac:CA_C1431"/>
<dbReference type="Pfam" id="PF06026">
    <property type="entry name" value="Rib_5-P_isom_A"/>
    <property type="match status" value="1"/>
</dbReference>